<dbReference type="Proteomes" id="UP000218767">
    <property type="component" value="Unassembled WGS sequence"/>
</dbReference>
<organism evidence="1 2">
    <name type="scientific">SAR86 cluster bacterium</name>
    <dbReference type="NCBI Taxonomy" id="2030880"/>
    <lineage>
        <taxon>Bacteria</taxon>
        <taxon>Pseudomonadati</taxon>
        <taxon>Pseudomonadota</taxon>
        <taxon>Gammaproteobacteria</taxon>
        <taxon>SAR86 cluster</taxon>
    </lineage>
</organism>
<accession>A0A2A4X944</accession>
<protein>
    <submittedName>
        <fullName evidence="1">Uncharacterized protein</fullName>
    </submittedName>
</protein>
<gene>
    <name evidence="1" type="ORF">COB20_05640</name>
</gene>
<sequence>MRAKQILRKHLPDLVRGLEEDYEAADILDSSTLKELSIDDDHVRGFDDELLATLGSELSAAQER</sequence>
<proteinExistence type="predicted"/>
<evidence type="ECO:0000313" key="1">
    <source>
        <dbReference type="EMBL" id="PCI79070.1"/>
    </source>
</evidence>
<name>A0A2A4X944_9GAMM</name>
<comment type="caution">
    <text evidence="1">The sequence shown here is derived from an EMBL/GenBank/DDBJ whole genome shotgun (WGS) entry which is preliminary data.</text>
</comment>
<dbReference type="EMBL" id="NVUL01000022">
    <property type="protein sequence ID" value="PCI79070.1"/>
    <property type="molecule type" value="Genomic_DNA"/>
</dbReference>
<reference evidence="2" key="1">
    <citation type="submission" date="2017-08" db="EMBL/GenBank/DDBJ databases">
        <title>A dynamic microbial community with high functional redundancy inhabits the cold, oxic subseafloor aquifer.</title>
        <authorList>
            <person name="Tully B.J."/>
            <person name="Wheat C.G."/>
            <person name="Glazer B.T."/>
            <person name="Huber J.A."/>
        </authorList>
    </citation>
    <scope>NUCLEOTIDE SEQUENCE [LARGE SCALE GENOMIC DNA]</scope>
</reference>
<dbReference type="AlphaFoldDB" id="A0A2A4X944"/>
<evidence type="ECO:0000313" key="2">
    <source>
        <dbReference type="Proteomes" id="UP000218767"/>
    </source>
</evidence>